<reference evidence="14 15" key="1">
    <citation type="submission" date="2023-12" db="EMBL/GenBank/DDBJ databases">
        <title>A high-quality genome assembly for Dillenia turbinata (Dilleniales).</title>
        <authorList>
            <person name="Chanderbali A."/>
        </authorList>
    </citation>
    <scope>NUCLEOTIDE SEQUENCE [LARGE SCALE GENOMIC DNA]</scope>
    <source>
        <strain evidence="14">LSX21</strain>
        <tissue evidence="14">Leaf</tissue>
    </source>
</reference>
<dbReference type="PANTHER" id="PTHR33021">
    <property type="entry name" value="BLUE COPPER PROTEIN"/>
    <property type="match status" value="1"/>
</dbReference>
<comment type="subcellular location">
    <subcellularLocation>
        <location evidence="1">Membrane</location>
        <topology evidence="1">Single-pass type I membrane protein</topology>
    </subcellularLocation>
</comment>
<organism evidence="14 15">
    <name type="scientific">Dillenia turbinata</name>
    <dbReference type="NCBI Taxonomy" id="194707"/>
    <lineage>
        <taxon>Eukaryota</taxon>
        <taxon>Viridiplantae</taxon>
        <taxon>Streptophyta</taxon>
        <taxon>Embryophyta</taxon>
        <taxon>Tracheophyta</taxon>
        <taxon>Spermatophyta</taxon>
        <taxon>Magnoliopsida</taxon>
        <taxon>eudicotyledons</taxon>
        <taxon>Gunneridae</taxon>
        <taxon>Pentapetalae</taxon>
        <taxon>Dilleniales</taxon>
        <taxon>Dilleniaceae</taxon>
        <taxon>Dillenia</taxon>
    </lineage>
</organism>
<gene>
    <name evidence="14" type="ORF">RJ641_027848</name>
</gene>
<feature type="domain" description="Phytocyanin" evidence="13">
    <location>
        <begin position="24"/>
        <end position="124"/>
    </location>
</feature>
<keyword evidence="2" id="KW-0813">Transport</keyword>
<evidence type="ECO:0000313" key="15">
    <source>
        <dbReference type="Proteomes" id="UP001370490"/>
    </source>
</evidence>
<evidence type="ECO:0000256" key="5">
    <source>
        <dbReference type="ARBA" id="ARBA00022729"/>
    </source>
</evidence>
<evidence type="ECO:0000259" key="13">
    <source>
        <dbReference type="PROSITE" id="PS51485"/>
    </source>
</evidence>
<dbReference type="Gene3D" id="2.60.40.420">
    <property type="entry name" value="Cupredoxins - blue copper proteins"/>
    <property type="match status" value="1"/>
</dbReference>
<dbReference type="InterPro" id="IPR008972">
    <property type="entry name" value="Cupredoxin"/>
</dbReference>
<keyword evidence="7" id="KW-1133">Transmembrane helix</keyword>
<dbReference type="AlphaFoldDB" id="A0AAN8W628"/>
<dbReference type="GO" id="GO:0005886">
    <property type="term" value="C:plasma membrane"/>
    <property type="evidence" value="ECO:0007669"/>
    <property type="project" value="TreeGrafter"/>
</dbReference>
<protein>
    <submittedName>
        <fullName evidence="14">Phytocyanin domain</fullName>
    </submittedName>
</protein>
<comment type="caution">
    <text evidence="14">The sequence shown here is derived from an EMBL/GenBank/DDBJ whole genome shotgun (WGS) entry which is preliminary data.</text>
</comment>
<evidence type="ECO:0000256" key="11">
    <source>
        <dbReference type="ARBA" id="ARBA00023180"/>
    </source>
</evidence>
<keyword evidence="10" id="KW-1015">Disulfide bond</keyword>
<evidence type="ECO:0000256" key="4">
    <source>
        <dbReference type="ARBA" id="ARBA00022723"/>
    </source>
</evidence>
<dbReference type="EMBL" id="JBAMMX010000004">
    <property type="protein sequence ID" value="KAK6942471.1"/>
    <property type="molecule type" value="Genomic_DNA"/>
</dbReference>
<keyword evidence="3" id="KW-0812">Transmembrane</keyword>
<dbReference type="GO" id="GO:0009610">
    <property type="term" value="P:response to symbiotic fungus"/>
    <property type="evidence" value="ECO:0007669"/>
    <property type="project" value="UniProtKB-ARBA"/>
</dbReference>
<keyword evidence="9" id="KW-0472">Membrane</keyword>
<accession>A0AAN8W628</accession>
<evidence type="ECO:0000256" key="8">
    <source>
        <dbReference type="ARBA" id="ARBA00023008"/>
    </source>
</evidence>
<keyword evidence="11" id="KW-0325">Glycoprotein</keyword>
<dbReference type="InterPro" id="IPR003245">
    <property type="entry name" value="Phytocyanin_dom"/>
</dbReference>
<proteinExistence type="predicted"/>
<keyword evidence="5 12" id="KW-0732">Signal</keyword>
<dbReference type="Proteomes" id="UP001370490">
    <property type="component" value="Unassembled WGS sequence"/>
</dbReference>
<evidence type="ECO:0000256" key="6">
    <source>
        <dbReference type="ARBA" id="ARBA00022982"/>
    </source>
</evidence>
<dbReference type="GO" id="GO:0009055">
    <property type="term" value="F:electron transfer activity"/>
    <property type="evidence" value="ECO:0007669"/>
    <property type="project" value="InterPro"/>
</dbReference>
<evidence type="ECO:0000313" key="14">
    <source>
        <dbReference type="EMBL" id="KAK6942471.1"/>
    </source>
</evidence>
<evidence type="ECO:0000256" key="1">
    <source>
        <dbReference type="ARBA" id="ARBA00004479"/>
    </source>
</evidence>
<keyword evidence="8" id="KW-0186">Copper</keyword>
<evidence type="ECO:0000256" key="12">
    <source>
        <dbReference type="SAM" id="SignalP"/>
    </source>
</evidence>
<dbReference type="GO" id="GO:0046872">
    <property type="term" value="F:metal ion binding"/>
    <property type="evidence" value="ECO:0007669"/>
    <property type="project" value="UniProtKB-KW"/>
</dbReference>
<dbReference type="SUPFAM" id="SSF49503">
    <property type="entry name" value="Cupredoxins"/>
    <property type="match status" value="1"/>
</dbReference>
<dbReference type="Pfam" id="PF02298">
    <property type="entry name" value="Cu_bind_like"/>
    <property type="match status" value="1"/>
</dbReference>
<dbReference type="FunFam" id="2.60.40.420:FF:000067">
    <property type="entry name" value="Cupredoxin superfamily protein"/>
    <property type="match status" value="1"/>
</dbReference>
<feature type="chain" id="PRO_5043040161" evidence="12">
    <location>
        <begin position="24"/>
        <end position="145"/>
    </location>
</feature>
<evidence type="ECO:0000256" key="3">
    <source>
        <dbReference type="ARBA" id="ARBA00022692"/>
    </source>
</evidence>
<evidence type="ECO:0000256" key="2">
    <source>
        <dbReference type="ARBA" id="ARBA00022448"/>
    </source>
</evidence>
<keyword evidence="6" id="KW-0249">Electron transport</keyword>
<dbReference type="InterPro" id="IPR039391">
    <property type="entry name" value="Phytocyanin-like"/>
</dbReference>
<evidence type="ECO:0000256" key="7">
    <source>
        <dbReference type="ARBA" id="ARBA00022989"/>
    </source>
</evidence>
<keyword evidence="15" id="KW-1185">Reference proteome</keyword>
<evidence type="ECO:0000256" key="10">
    <source>
        <dbReference type="ARBA" id="ARBA00023157"/>
    </source>
</evidence>
<keyword evidence="4" id="KW-0479">Metal-binding</keyword>
<feature type="signal peptide" evidence="12">
    <location>
        <begin position="1"/>
        <end position="23"/>
    </location>
</feature>
<dbReference type="PANTHER" id="PTHR33021:SF533">
    <property type="entry name" value="PHYTOCYANIN DOMAIN-CONTAINING PROTEIN"/>
    <property type="match status" value="1"/>
</dbReference>
<dbReference type="PROSITE" id="PS51485">
    <property type="entry name" value="PHYTOCYANIN"/>
    <property type="match status" value="1"/>
</dbReference>
<sequence>MASKQIVAFLLIVAVVLPSVAMATEYIVGDASGWTILYDYQAWAEDKVFHVGDKLVFQYPVGVHNVFKVDGAAFANCTVPPPNEALTSGNDTIELASPGKKWYICGVGNHCSQYGQKLAITVEGLSPSPAPAPISSPATPRKLKF</sequence>
<dbReference type="CDD" id="cd04216">
    <property type="entry name" value="Phytocyanin"/>
    <property type="match status" value="1"/>
</dbReference>
<name>A0AAN8W628_9MAGN</name>
<evidence type="ECO:0000256" key="9">
    <source>
        <dbReference type="ARBA" id="ARBA00023136"/>
    </source>
</evidence>